<keyword evidence="1" id="KW-0479">Metal-binding</keyword>
<keyword evidence="3" id="KW-0862">Zinc</keyword>
<dbReference type="Pfam" id="PF13229">
    <property type="entry name" value="Beta_helix"/>
    <property type="match status" value="1"/>
</dbReference>
<gene>
    <name evidence="6" type="ORF">SELO1098_LOCUS5026</name>
</gene>
<dbReference type="InterPro" id="IPR039448">
    <property type="entry name" value="Beta_helix"/>
</dbReference>
<organism evidence="6">
    <name type="scientific">Spumella elongata</name>
    <dbReference type="NCBI Taxonomy" id="89044"/>
    <lineage>
        <taxon>Eukaryota</taxon>
        <taxon>Sar</taxon>
        <taxon>Stramenopiles</taxon>
        <taxon>Ochrophyta</taxon>
        <taxon>Chrysophyceae</taxon>
        <taxon>Chromulinales</taxon>
        <taxon>Chromulinaceae</taxon>
        <taxon>Spumella</taxon>
    </lineage>
</organism>
<keyword evidence="2 4" id="KW-0863">Zinc-finger</keyword>
<dbReference type="InterPro" id="IPR012334">
    <property type="entry name" value="Pectin_lyas_fold"/>
</dbReference>
<dbReference type="GO" id="GO:0008270">
    <property type="term" value="F:zinc ion binding"/>
    <property type="evidence" value="ECO:0007669"/>
    <property type="project" value="UniProtKB-KW"/>
</dbReference>
<feature type="domain" description="MYND-type" evidence="5">
    <location>
        <begin position="430"/>
        <end position="471"/>
    </location>
</feature>
<evidence type="ECO:0000256" key="4">
    <source>
        <dbReference type="PROSITE-ProRule" id="PRU00134"/>
    </source>
</evidence>
<dbReference type="PROSITE" id="PS50865">
    <property type="entry name" value="ZF_MYND_2"/>
    <property type="match status" value="1"/>
</dbReference>
<accession>A0A7S3M1C6</accession>
<dbReference type="InterPro" id="IPR002893">
    <property type="entry name" value="Znf_MYND"/>
</dbReference>
<evidence type="ECO:0000256" key="1">
    <source>
        <dbReference type="ARBA" id="ARBA00022723"/>
    </source>
</evidence>
<protein>
    <recommendedName>
        <fullName evidence="5">MYND-type domain-containing protein</fullName>
    </recommendedName>
</protein>
<sequence length="475" mass="52326">MDLTGRIAFYNDCCVQILNYNKVTKQSLVYGLSLPNEPLDTPHQPPFWVKTSSLQFSSTATFLKKYPTVVATQVAHYPVGFLPERAHLDLTNCEPTTQRRIESTDSLQILSSCRLIGVKPEEFQRHPTQLTRMPVPVQIWSKVGDVVEIEDLDLSTSAPVGINCFKGKNIFFRRCKFSHPSHGVCVAHKQQQGITNGALSVTFETCTFSDCAVNGLVVGTGGEALLLNCTFAGCRLGIHVVDGGKVVAKHCTFTDCRTGAQADGRGSSLDFLNSSFSRSFFDGVIASNGPNMSLVGCRVVDSRFRGVTFRGPKRTFGQITDCFVSKCDNGVVVEGGKNDVILADSVITDTKCGIFVQWDVVGYVDIKDCTCKDNNNDAESWHGERCKVTVNDVLQSSAPLSDIQIKANQRNKELTELRLCKKAGIGAIQCFHCHAEEPLEIMFMKCGRCKEACCCSKECQVSDWVNHKTKCTRRP</sequence>
<evidence type="ECO:0000256" key="3">
    <source>
        <dbReference type="ARBA" id="ARBA00022833"/>
    </source>
</evidence>
<proteinExistence type="predicted"/>
<dbReference type="SUPFAM" id="SSF51126">
    <property type="entry name" value="Pectin lyase-like"/>
    <property type="match status" value="1"/>
</dbReference>
<dbReference type="Gene3D" id="2.160.20.10">
    <property type="entry name" value="Single-stranded right-handed beta-helix, Pectin lyase-like"/>
    <property type="match status" value="1"/>
</dbReference>
<evidence type="ECO:0000313" key="6">
    <source>
        <dbReference type="EMBL" id="CAE0276197.1"/>
    </source>
</evidence>
<dbReference type="InterPro" id="IPR011050">
    <property type="entry name" value="Pectin_lyase_fold/virulence"/>
</dbReference>
<dbReference type="SUPFAM" id="SSF144232">
    <property type="entry name" value="HIT/MYND zinc finger-like"/>
    <property type="match status" value="1"/>
</dbReference>
<dbReference type="Gene3D" id="6.10.140.2220">
    <property type="match status" value="1"/>
</dbReference>
<dbReference type="Pfam" id="PF01753">
    <property type="entry name" value="zf-MYND"/>
    <property type="match status" value="1"/>
</dbReference>
<name>A0A7S3M1C6_9STRA</name>
<dbReference type="EMBL" id="HBIC01010237">
    <property type="protein sequence ID" value="CAE0276197.1"/>
    <property type="molecule type" value="Transcribed_RNA"/>
</dbReference>
<dbReference type="InterPro" id="IPR006626">
    <property type="entry name" value="PbH1"/>
</dbReference>
<dbReference type="SMART" id="SM00710">
    <property type="entry name" value="PbH1"/>
    <property type="match status" value="7"/>
</dbReference>
<evidence type="ECO:0000259" key="5">
    <source>
        <dbReference type="PROSITE" id="PS50865"/>
    </source>
</evidence>
<dbReference type="AlphaFoldDB" id="A0A7S3M1C6"/>
<reference evidence="6" key="1">
    <citation type="submission" date="2021-01" db="EMBL/GenBank/DDBJ databases">
        <authorList>
            <person name="Corre E."/>
            <person name="Pelletier E."/>
            <person name="Niang G."/>
            <person name="Scheremetjew M."/>
            <person name="Finn R."/>
            <person name="Kale V."/>
            <person name="Holt S."/>
            <person name="Cochrane G."/>
            <person name="Meng A."/>
            <person name="Brown T."/>
            <person name="Cohen L."/>
        </authorList>
    </citation>
    <scope>NUCLEOTIDE SEQUENCE</scope>
    <source>
        <strain evidence="6">CCAP 955/1</strain>
    </source>
</reference>
<evidence type="ECO:0000256" key="2">
    <source>
        <dbReference type="ARBA" id="ARBA00022771"/>
    </source>
</evidence>